<dbReference type="Pfam" id="PF13689">
    <property type="entry name" value="DUF4154"/>
    <property type="match status" value="1"/>
</dbReference>
<evidence type="ECO:0000313" key="1">
    <source>
        <dbReference type="EMBL" id="MBK1876008.1"/>
    </source>
</evidence>
<gene>
    <name evidence="1" type="ORF">JIN87_03955</name>
</gene>
<evidence type="ECO:0000313" key="2">
    <source>
        <dbReference type="Proteomes" id="UP000617628"/>
    </source>
</evidence>
<sequence>MRPVIHKLAILVIIALGAIGLPSKLQAQTLQIDSFTADWIEGFADFTRWPNESQSHNITIALIDAPEVANYLKRRAAERTSKPKLRIVNLSANDSFEYVDILFVGAGNRANWKTIFEKCQGEGILSIGSQEGFCQSGGCVELVVRKNRLRFLINTDNANQSDVTLSSKLLELAVHP</sequence>
<dbReference type="RefSeq" id="WP_200354224.1">
    <property type="nucleotide sequence ID" value="NZ_JAENIL010000005.1"/>
</dbReference>
<dbReference type="EMBL" id="JAENIL010000005">
    <property type="protein sequence ID" value="MBK1876008.1"/>
    <property type="molecule type" value="Genomic_DNA"/>
</dbReference>
<name>A0A934VPY4_9BACT</name>
<comment type="caution">
    <text evidence="1">The sequence shown here is derived from an EMBL/GenBank/DDBJ whole genome shotgun (WGS) entry which is preliminary data.</text>
</comment>
<protein>
    <submittedName>
        <fullName evidence="1">YfiR family protein</fullName>
    </submittedName>
</protein>
<organism evidence="1 2">
    <name type="scientific">Pelagicoccus mobilis</name>
    <dbReference type="NCBI Taxonomy" id="415221"/>
    <lineage>
        <taxon>Bacteria</taxon>
        <taxon>Pseudomonadati</taxon>
        <taxon>Verrucomicrobiota</taxon>
        <taxon>Opitutia</taxon>
        <taxon>Puniceicoccales</taxon>
        <taxon>Pelagicoccaceae</taxon>
        <taxon>Pelagicoccus</taxon>
    </lineage>
</organism>
<accession>A0A934VPY4</accession>
<dbReference type="Proteomes" id="UP000617628">
    <property type="component" value="Unassembled WGS sequence"/>
</dbReference>
<reference evidence="1" key="1">
    <citation type="submission" date="2021-01" db="EMBL/GenBank/DDBJ databases">
        <title>Modified the classification status of verrucomicrobia.</title>
        <authorList>
            <person name="Feng X."/>
        </authorList>
    </citation>
    <scope>NUCLEOTIDE SEQUENCE</scope>
    <source>
        <strain evidence="1">KCTC 13126</strain>
    </source>
</reference>
<keyword evidence="2" id="KW-1185">Reference proteome</keyword>
<dbReference type="AlphaFoldDB" id="A0A934VPY4"/>
<dbReference type="InterPro" id="IPR025293">
    <property type="entry name" value="YfiR/HmsC-like"/>
</dbReference>
<proteinExistence type="predicted"/>